<keyword evidence="6 9" id="KW-0201">Cytochrome c-type biogenesis</keyword>
<comment type="caution">
    <text evidence="9">Lacks conserved residue(s) required for the propagation of feature annotation.</text>
</comment>
<dbReference type="PRINTS" id="PR01386">
    <property type="entry name" value="CCMCBIOGNSIS"/>
</dbReference>
<comment type="similarity">
    <text evidence="3 9">Belongs to the CcmC/CycZ/HelC family.</text>
</comment>
<comment type="function">
    <text evidence="1 9">Required for the export of heme to the periplasm for the biogenesis of c-type cytochromes.</text>
</comment>
<keyword evidence="7 9" id="KW-1133">Transmembrane helix</keyword>
<feature type="transmembrane region" description="Helical" evidence="9">
    <location>
        <begin position="202"/>
        <end position="224"/>
    </location>
</feature>
<dbReference type="PANTHER" id="PTHR30071:SF1">
    <property type="entry name" value="CYTOCHROME B_B6 PROTEIN-RELATED"/>
    <property type="match status" value="1"/>
</dbReference>
<keyword evidence="8 9" id="KW-0472">Membrane</keyword>
<organism evidence="11 12">
    <name type="scientific">Candidatus Thiopontia autotrophica</name>
    <dbReference type="NCBI Taxonomy" id="2841688"/>
    <lineage>
        <taxon>Bacteria</taxon>
        <taxon>Pseudomonadati</taxon>
        <taxon>Pseudomonadota</taxon>
        <taxon>Gammaproteobacteria</taxon>
        <taxon>Candidatus Thiopontia</taxon>
    </lineage>
</organism>
<feature type="transmembrane region" description="Helical" evidence="9">
    <location>
        <begin position="65"/>
        <end position="86"/>
    </location>
</feature>
<evidence type="ECO:0000256" key="5">
    <source>
        <dbReference type="ARBA" id="ARBA00022692"/>
    </source>
</evidence>
<protein>
    <recommendedName>
        <fullName evidence="4 9">Heme exporter protein C</fullName>
    </recommendedName>
    <alternativeName>
        <fullName evidence="9">Cytochrome c-type biogenesis protein</fullName>
    </alternativeName>
</protein>
<feature type="transmembrane region" description="Helical" evidence="9">
    <location>
        <begin position="163"/>
        <end position="182"/>
    </location>
</feature>
<keyword evidence="9" id="KW-0997">Cell inner membrane</keyword>
<dbReference type="InterPro" id="IPR002541">
    <property type="entry name" value="Cyt_c_assembly"/>
</dbReference>
<feature type="transmembrane region" description="Helical" evidence="9">
    <location>
        <begin position="366"/>
        <end position="386"/>
    </location>
</feature>
<feature type="transmembrane region" description="Helical" evidence="9">
    <location>
        <begin position="135"/>
        <end position="151"/>
    </location>
</feature>
<evidence type="ECO:0000256" key="9">
    <source>
        <dbReference type="RuleBase" id="RU364092"/>
    </source>
</evidence>
<keyword evidence="9" id="KW-0813">Transport</keyword>
<accession>A0A8J6P7L4</accession>
<dbReference type="Pfam" id="PF01578">
    <property type="entry name" value="Cytochrom_C_asm"/>
    <property type="match status" value="1"/>
</dbReference>
<gene>
    <name evidence="9" type="primary">ccmC</name>
    <name evidence="11" type="ORF">H8D24_04220</name>
</gene>
<dbReference type="GO" id="GO:0017004">
    <property type="term" value="P:cytochrome complex assembly"/>
    <property type="evidence" value="ECO:0007669"/>
    <property type="project" value="UniProtKB-KW"/>
</dbReference>
<evidence type="ECO:0000256" key="6">
    <source>
        <dbReference type="ARBA" id="ARBA00022748"/>
    </source>
</evidence>
<feature type="transmembrane region" description="Helical" evidence="9">
    <location>
        <begin position="23"/>
        <end position="45"/>
    </location>
</feature>
<comment type="subcellular location">
    <subcellularLocation>
        <location evidence="9">Cell inner membrane</location>
    </subcellularLocation>
    <subcellularLocation>
        <location evidence="2">Membrane</location>
        <topology evidence="2">Multi-pass membrane protein</topology>
    </subcellularLocation>
</comment>
<dbReference type="GO" id="GO:0015232">
    <property type="term" value="F:heme transmembrane transporter activity"/>
    <property type="evidence" value="ECO:0007669"/>
    <property type="project" value="InterPro"/>
</dbReference>
<sequence length="405" mass="44727">MKLPNFIYRFSSPKHFYSMSGKLLPWLAGLSFALMIVGLYIGFAVAPTHSEQGESYRLIYLHVPAASNSMMIYMIMATSGAIFLIWRIKLADTIAAASAPIGAAFTFLALLTGSIWGKPTWGTWWQWDARLTSELILLFLYFGYMALRAAMDDRQNAARSSSVLALVGVVNIPIIHFSVEWWNTLHQGATVSKIAKPSMEMTMLSSMLLMLVALSLFFAVVTLIRARGLSLQQDSRGSWVRDLPDIKVRPLHLLIPVIAIGYVAYHAATTDRIDILSPTELVAGSPTEQIEFRGNVESIQSDGNQHQILVSDDAEKIMVNFAGKLPKQLRTHWGAHVTGKLQSDSGAASVNANSIAALNIRDHSSYVIAGYSIAFVVFLLNLLGALRTTREAKLSIARRIRQENN</sequence>
<evidence type="ECO:0000256" key="2">
    <source>
        <dbReference type="ARBA" id="ARBA00004141"/>
    </source>
</evidence>
<dbReference type="InterPro" id="IPR003557">
    <property type="entry name" value="Cyt_c_biogenesis_CcmC"/>
</dbReference>
<dbReference type="NCBIfam" id="TIGR01191">
    <property type="entry name" value="ccmC"/>
    <property type="match status" value="1"/>
</dbReference>
<keyword evidence="9" id="KW-1003">Cell membrane</keyword>
<evidence type="ECO:0000259" key="10">
    <source>
        <dbReference type="Pfam" id="PF01578"/>
    </source>
</evidence>
<evidence type="ECO:0000256" key="4">
    <source>
        <dbReference type="ARBA" id="ARBA00016463"/>
    </source>
</evidence>
<reference evidence="11 12" key="1">
    <citation type="submission" date="2020-08" db="EMBL/GenBank/DDBJ databases">
        <title>Bridging the membrane lipid divide: bacteria of the FCB group superphylum have the potential to synthesize archaeal ether lipids.</title>
        <authorList>
            <person name="Villanueva L."/>
            <person name="Von Meijenfeldt F.A.B."/>
            <person name="Westbye A.B."/>
            <person name="Yadav S."/>
            <person name="Hopmans E.C."/>
            <person name="Dutilh B.E."/>
            <person name="Sinninghe Damste J.S."/>
        </authorList>
    </citation>
    <scope>NUCLEOTIDE SEQUENCE [LARGE SCALE GENOMIC DNA]</scope>
    <source>
        <strain evidence="11">NIOZ-UU100</strain>
    </source>
</reference>
<name>A0A8J6P7L4_9GAMM</name>
<evidence type="ECO:0000256" key="8">
    <source>
        <dbReference type="ARBA" id="ARBA00023136"/>
    </source>
</evidence>
<evidence type="ECO:0000256" key="7">
    <source>
        <dbReference type="ARBA" id="ARBA00022989"/>
    </source>
</evidence>
<evidence type="ECO:0000256" key="3">
    <source>
        <dbReference type="ARBA" id="ARBA00005840"/>
    </source>
</evidence>
<dbReference type="PANTHER" id="PTHR30071">
    <property type="entry name" value="HEME EXPORTER PROTEIN C"/>
    <property type="match status" value="1"/>
</dbReference>
<keyword evidence="5 9" id="KW-0812">Transmembrane</keyword>
<evidence type="ECO:0000313" key="12">
    <source>
        <dbReference type="Proteomes" id="UP000654401"/>
    </source>
</evidence>
<dbReference type="InterPro" id="IPR045062">
    <property type="entry name" value="Cyt_c_biogenesis_CcsA/CcmC"/>
</dbReference>
<feature type="domain" description="Cytochrome c assembly protein" evidence="10">
    <location>
        <begin position="16"/>
        <end position="186"/>
    </location>
</feature>
<proteinExistence type="inferred from homology"/>
<feature type="transmembrane region" description="Helical" evidence="9">
    <location>
        <begin position="251"/>
        <end position="268"/>
    </location>
</feature>
<dbReference type="AlphaFoldDB" id="A0A8J6P7L4"/>
<dbReference type="EMBL" id="JACNFK010000024">
    <property type="protein sequence ID" value="MBC8519598.1"/>
    <property type="molecule type" value="Genomic_DNA"/>
</dbReference>
<dbReference type="Proteomes" id="UP000654401">
    <property type="component" value="Unassembled WGS sequence"/>
</dbReference>
<dbReference type="GO" id="GO:0020037">
    <property type="term" value="F:heme binding"/>
    <property type="evidence" value="ECO:0007669"/>
    <property type="project" value="InterPro"/>
</dbReference>
<comment type="caution">
    <text evidence="11">The sequence shown here is derived from an EMBL/GenBank/DDBJ whole genome shotgun (WGS) entry which is preliminary data.</text>
</comment>
<dbReference type="GO" id="GO:0005886">
    <property type="term" value="C:plasma membrane"/>
    <property type="evidence" value="ECO:0007669"/>
    <property type="project" value="UniProtKB-SubCell"/>
</dbReference>
<evidence type="ECO:0000313" key="11">
    <source>
        <dbReference type="EMBL" id="MBC8519598.1"/>
    </source>
</evidence>
<feature type="transmembrane region" description="Helical" evidence="9">
    <location>
        <begin position="93"/>
        <end position="115"/>
    </location>
</feature>
<evidence type="ECO:0000256" key="1">
    <source>
        <dbReference type="ARBA" id="ARBA00002442"/>
    </source>
</evidence>